<dbReference type="GO" id="GO:0016757">
    <property type="term" value="F:glycosyltransferase activity"/>
    <property type="evidence" value="ECO:0007669"/>
    <property type="project" value="InterPro"/>
</dbReference>
<evidence type="ECO:0000313" key="3">
    <source>
        <dbReference type="Proteomes" id="UP000478417"/>
    </source>
</evidence>
<dbReference type="Gene3D" id="3.40.50.2000">
    <property type="entry name" value="Glycogen Phosphorylase B"/>
    <property type="match status" value="1"/>
</dbReference>
<comment type="caution">
    <text evidence="2">The sequence shown here is derived from an EMBL/GenBank/DDBJ whole genome shotgun (WGS) entry which is preliminary data.</text>
</comment>
<evidence type="ECO:0000313" key="2">
    <source>
        <dbReference type="EMBL" id="NDV62330.1"/>
    </source>
</evidence>
<dbReference type="Pfam" id="PF00534">
    <property type="entry name" value="Glycos_transf_1"/>
    <property type="match status" value="1"/>
</dbReference>
<keyword evidence="2" id="KW-0808">Transferase</keyword>
<protein>
    <submittedName>
        <fullName evidence="2">Glycosyltransferase family 4 protein</fullName>
    </submittedName>
</protein>
<reference evidence="2 3" key="1">
    <citation type="submission" date="2020-02" db="EMBL/GenBank/DDBJ databases">
        <title>Albibacoteraceae fam. nov., the first described family within the subdivision 4 Verrucomicrobia.</title>
        <authorList>
            <person name="Xi F."/>
        </authorList>
    </citation>
    <scope>NUCLEOTIDE SEQUENCE [LARGE SCALE GENOMIC DNA]</scope>
    <source>
        <strain evidence="2 3">CK1056</strain>
    </source>
</reference>
<dbReference type="Proteomes" id="UP000478417">
    <property type="component" value="Unassembled WGS sequence"/>
</dbReference>
<sequence>MRKHKSVSLVYWASGSGIAKDIKILEHELTNLGFRVHHIVTRNRRSKQERIWRFLLQLPRLLFKRELQIHVEQIHREQFRFGKTNILLPNPEITDSDLFRKIYESPVVFCKSHRAVELFDELGLKTVYTGFTSDDNLNPVYKKDFQSFLHLAGASNFKGTDTVYDIWSKHPSWPRLTIIRTLNDCYGSPRRSLKSTENIEVIERWISAEELSRYQNTCGVHLCPSEMEGFGHYILEGLSVGSIVVTTDAAPMNELVDDSCGFCVHANHMGKSYMEDRWSVEPKALEACIEKIIGLPATELRKLGDSSRARFEKLNNSFPVNFKIAFNEV</sequence>
<organism evidence="2 3">
    <name type="scientific">Oceanipulchritudo coccoides</name>
    <dbReference type="NCBI Taxonomy" id="2706888"/>
    <lineage>
        <taxon>Bacteria</taxon>
        <taxon>Pseudomonadati</taxon>
        <taxon>Verrucomicrobiota</taxon>
        <taxon>Opitutia</taxon>
        <taxon>Puniceicoccales</taxon>
        <taxon>Oceanipulchritudinaceae</taxon>
        <taxon>Oceanipulchritudo</taxon>
    </lineage>
</organism>
<gene>
    <name evidence="2" type="ORF">G0Q06_07710</name>
</gene>
<keyword evidence="3" id="KW-1185">Reference proteome</keyword>
<dbReference type="EMBL" id="JAAGNX010000002">
    <property type="protein sequence ID" value="NDV62330.1"/>
    <property type="molecule type" value="Genomic_DNA"/>
</dbReference>
<name>A0A6B2M3T7_9BACT</name>
<proteinExistence type="predicted"/>
<dbReference type="InterPro" id="IPR001296">
    <property type="entry name" value="Glyco_trans_1"/>
</dbReference>
<dbReference type="RefSeq" id="WP_163964121.1">
    <property type="nucleotide sequence ID" value="NZ_JAAGNX010000002.1"/>
</dbReference>
<accession>A0A6B2M3T7</accession>
<evidence type="ECO:0000259" key="1">
    <source>
        <dbReference type="Pfam" id="PF00534"/>
    </source>
</evidence>
<dbReference type="SUPFAM" id="SSF53756">
    <property type="entry name" value="UDP-Glycosyltransferase/glycogen phosphorylase"/>
    <property type="match status" value="1"/>
</dbReference>
<feature type="domain" description="Glycosyl transferase family 1" evidence="1">
    <location>
        <begin position="205"/>
        <end position="267"/>
    </location>
</feature>
<dbReference type="AlphaFoldDB" id="A0A6B2M3T7"/>